<dbReference type="FunFam" id="3.90.1480.20:FF:000015">
    <property type="entry name" value="Lactosylceramide alpha-2,3-sialyltransferase"/>
    <property type="match status" value="1"/>
</dbReference>
<keyword evidence="5" id="KW-0808">Transferase</keyword>
<comment type="catalytic activity">
    <reaction evidence="15">
        <text>a 3-O-[N-acetyl-alpha-neuraminyl-(2-&gt;3)-beta-D-galactosyl-(1-&gt;3)-N-acetyl-alpha-D-galactosaminyl]-L-threonyl-[protein] + CMP-N-acetyl-beta-neuraminate = a 3-O-{alpha-Neu5Ac-(2-&gt;3)-beta-D-Gal-(1-&gt;3)-[alpha-Neu5Ac-(2-&gt;6)]-alpha-D-GalNAc}-L-threonyl-[protein] + CMP + H(+)</text>
        <dbReference type="Rhea" id="RHEA:81659"/>
        <dbReference type="Rhea" id="RHEA-COMP:14417"/>
        <dbReference type="Rhea" id="RHEA-COMP:16763"/>
        <dbReference type="ChEBI" id="CHEBI:15378"/>
        <dbReference type="ChEBI" id="CHEBI:57812"/>
        <dbReference type="ChEBI" id="CHEBI:60377"/>
        <dbReference type="ChEBI" id="CHEBI:139598"/>
        <dbReference type="ChEBI" id="CHEBI:156398"/>
    </reaction>
    <physiologicalReaction direction="left-to-right" evidence="15">
        <dbReference type="Rhea" id="RHEA:81660"/>
    </physiologicalReaction>
</comment>
<keyword evidence="8" id="KW-1133">Transmembrane helix</keyword>
<sequence length="406" mass="46266">MIYLRGHTLCWTGLGVLTLGFLFHAGTRYGQTRLLGFSSRWRPRPLQDLRTWKPGASVNWVWEPATTRLPESTTKSEQERFLGDQYGQDNTYCNLSCPTGIRQKVAGTAFNSTFLKNIPVLQWAWHARTEEYERLQLYSGAHGWQEVSWPVLRDALTLLNASSNGCMFDTCPPVGGAACICCAVVGNGGILNDSQMGAEIDRHDYVFRVNGAITKGFERDVGSRTSFYVFSTNTLMNSLRSYARNGFRTLPQSPETRYIFLPDHDRDYLLLHAAITRSPVATGRDKGTRPEKLFGENLSAARFKLLHPDFIRYLRNRFLHSAILSTSWRRLYRPSTGAVMLLAALHTCDKVSAYGFITPDYQAYSDHYFDRKHKPVGFYTNHDMRLEITLWQRLAQSGLLSLYSRK</sequence>
<evidence type="ECO:0000256" key="4">
    <source>
        <dbReference type="ARBA" id="ARBA00022676"/>
    </source>
</evidence>
<comment type="pathway">
    <text evidence="2">Protein modification; protein glycosylation.</text>
</comment>
<evidence type="ECO:0000256" key="16">
    <source>
        <dbReference type="ARBA" id="ARBA00052285"/>
    </source>
</evidence>
<evidence type="ECO:0000256" key="13">
    <source>
        <dbReference type="ARBA" id="ARBA00036348"/>
    </source>
</evidence>
<dbReference type="EC" id="2.4.3.3" evidence="14"/>
<reference evidence="17" key="1">
    <citation type="submission" date="2025-08" db="UniProtKB">
        <authorList>
            <consortium name="Ensembl"/>
        </authorList>
    </citation>
    <scope>IDENTIFICATION</scope>
</reference>
<dbReference type="Proteomes" id="UP000694392">
    <property type="component" value="Unplaced"/>
</dbReference>
<dbReference type="GeneTree" id="ENSGT00940000164863"/>
<evidence type="ECO:0000256" key="10">
    <source>
        <dbReference type="ARBA" id="ARBA00023136"/>
    </source>
</evidence>
<evidence type="ECO:0000256" key="3">
    <source>
        <dbReference type="ARBA" id="ARBA00006003"/>
    </source>
</evidence>
<keyword evidence="4" id="KW-0328">Glycosyltransferase</keyword>
<evidence type="ECO:0000313" key="18">
    <source>
        <dbReference type="Proteomes" id="UP000694392"/>
    </source>
</evidence>
<evidence type="ECO:0000256" key="15">
    <source>
        <dbReference type="ARBA" id="ARBA00050664"/>
    </source>
</evidence>
<dbReference type="AlphaFoldDB" id="A0A8D0HCH0"/>
<dbReference type="GO" id="GO:0000139">
    <property type="term" value="C:Golgi membrane"/>
    <property type="evidence" value="ECO:0007669"/>
    <property type="project" value="UniProtKB-SubCell"/>
</dbReference>
<organism evidence="17 18">
    <name type="scientific">Sphenodon punctatus</name>
    <name type="common">Tuatara</name>
    <name type="synonym">Hatteria punctata</name>
    <dbReference type="NCBI Taxonomy" id="8508"/>
    <lineage>
        <taxon>Eukaryota</taxon>
        <taxon>Metazoa</taxon>
        <taxon>Chordata</taxon>
        <taxon>Craniata</taxon>
        <taxon>Vertebrata</taxon>
        <taxon>Euteleostomi</taxon>
        <taxon>Lepidosauria</taxon>
        <taxon>Sphenodontia</taxon>
        <taxon>Sphenodontidae</taxon>
        <taxon>Sphenodon</taxon>
    </lineage>
</organism>
<evidence type="ECO:0000256" key="14">
    <source>
        <dbReference type="ARBA" id="ARBA00039109"/>
    </source>
</evidence>
<keyword evidence="11" id="KW-1015">Disulfide bond</keyword>
<evidence type="ECO:0000256" key="8">
    <source>
        <dbReference type="ARBA" id="ARBA00022989"/>
    </source>
</evidence>
<evidence type="ECO:0000256" key="9">
    <source>
        <dbReference type="ARBA" id="ARBA00023034"/>
    </source>
</evidence>
<evidence type="ECO:0000256" key="11">
    <source>
        <dbReference type="ARBA" id="ARBA00023157"/>
    </source>
</evidence>
<dbReference type="Ensembl" id="ENSSPUT00000018919.1">
    <property type="protein sequence ID" value="ENSSPUP00000017764.1"/>
    <property type="gene ID" value="ENSSPUG00000013729.1"/>
</dbReference>
<dbReference type="GO" id="GO:0001665">
    <property type="term" value="F:alpha-N-acetylgalactosaminide alpha-2,6-sialyltransferase activity"/>
    <property type="evidence" value="ECO:0007669"/>
    <property type="project" value="UniProtKB-EC"/>
</dbReference>
<keyword evidence="18" id="KW-1185">Reference proteome</keyword>
<keyword evidence="6" id="KW-0812">Transmembrane</keyword>
<name>A0A8D0HCH0_SPHPU</name>
<dbReference type="InterPro" id="IPR001675">
    <property type="entry name" value="Glyco_trans_29"/>
</dbReference>
<comment type="subcellular location">
    <subcellularLocation>
        <location evidence="1">Golgi apparatus membrane</location>
        <topology evidence="1">Single-pass type II membrane protein</topology>
    </subcellularLocation>
</comment>
<evidence type="ECO:0000256" key="5">
    <source>
        <dbReference type="ARBA" id="ARBA00022679"/>
    </source>
</evidence>
<proteinExistence type="inferred from homology"/>
<accession>A0A8D0HCH0</accession>
<keyword evidence="7" id="KW-0735">Signal-anchor</keyword>
<evidence type="ECO:0000313" key="17">
    <source>
        <dbReference type="Ensembl" id="ENSSPUP00000017764.1"/>
    </source>
</evidence>
<comment type="similarity">
    <text evidence="3">Belongs to the glycosyltransferase 29 family.</text>
</comment>
<dbReference type="Pfam" id="PF00777">
    <property type="entry name" value="Glyco_transf_29"/>
    <property type="match status" value="1"/>
</dbReference>
<comment type="catalytic activity">
    <reaction evidence="16">
        <text>a 3-O-[N-acetyl-alpha-D-galactosaminyl]-L-threonyl-[protein] + CMP-N-acetyl-beta-neuraminate = a 3-O-[N-acetyl-alpha-neuraminosyl-(2-&gt;6)-N-acetyl-alpha-D-galactosaminyl]-L-threonyl-[protein] + CMP + H(+)</text>
        <dbReference type="Rhea" id="RHEA:81643"/>
        <dbReference type="Rhea" id="RHEA-COMP:11689"/>
        <dbReference type="Rhea" id="RHEA-COMP:19720"/>
        <dbReference type="ChEBI" id="CHEBI:15378"/>
        <dbReference type="ChEBI" id="CHEBI:57812"/>
        <dbReference type="ChEBI" id="CHEBI:60377"/>
        <dbReference type="ChEBI" id="CHEBI:87075"/>
        <dbReference type="ChEBI" id="CHEBI:231970"/>
    </reaction>
    <physiologicalReaction direction="left-to-right" evidence="16">
        <dbReference type="Rhea" id="RHEA:81644"/>
    </physiologicalReaction>
</comment>
<protein>
    <recommendedName>
        <fullName evidence="14">alpha-N-acetylgalactosaminide alpha-2,6-sialyltransferase</fullName>
        <ecNumber evidence="14">2.4.3.3</ecNumber>
    </recommendedName>
</protein>
<keyword evidence="12" id="KW-0325">Glycoprotein</keyword>
<dbReference type="Gene3D" id="3.90.1480.20">
    <property type="entry name" value="Glycosyl transferase family 29"/>
    <property type="match status" value="1"/>
</dbReference>
<evidence type="ECO:0000256" key="7">
    <source>
        <dbReference type="ARBA" id="ARBA00022968"/>
    </source>
</evidence>
<evidence type="ECO:0000256" key="1">
    <source>
        <dbReference type="ARBA" id="ARBA00004323"/>
    </source>
</evidence>
<dbReference type="PANTHER" id="PTHR45941:SF4">
    <property type="entry name" value="ST6 N-ACETYLGALACTOSAMINIDE ALPHA-2,6-SIALYLTRANSFERASE 2"/>
    <property type="match status" value="1"/>
</dbReference>
<evidence type="ECO:0000256" key="12">
    <source>
        <dbReference type="ARBA" id="ARBA00023180"/>
    </source>
</evidence>
<comment type="catalytic activity">
    <reaction evidence="13">
        <text>a beta-D-galactosyl-(1-&gt;3)-N-acetyl-alpha-D-galactosaminyl derivative + CMP-N-acetyl-beta-neuraminate = a beta-D-galactosyl-(1-&gt;3)-[N-acetyl-alpha-neuraminyl-(2-&gt;6)]-N-acetyl-alpha-D-galactosaminyl derivative + CMP + H(+)</text>
        <dbReference type="Rhea" id="RHEA:11136"/>
        <dbReference type="ChEBI" id="CHEBI:15378"/>
        <dbReference type="ChEBI" id="CHEBI:57812"/>
        <dbReference type="ChEBI" id="CHEBI:60377"/>
        <dbReference type="ChEBI" id="CHEBI:133470"/>
        <dbReference type="ChEBI" id="CHEBI:140764"/>
        <dbReference type="EC" id="2.4.3.3"/>
    </reaction>
    <physiologicalReaction direction="left-to-right" evidence="13">
        <dbReference type="Rhea" id="RHEA:11137"/>
    </physiologicalReaction>
</comment>
<evidence type="ECO:0000256" key="2">
    <source>
        <dbReference type="ARBA" id="ARBA00004922"/>
    </source>
</evidence>
<dbReference type="InterPro" id="IPR038578">
    <property type="entry name" value="GT29-like_sf"/>
</dbReference>
<evidence type="ECO:0000256" key="6">
    <source>
        <dbReference type="ARBA" id="ARBA00022692"/>
    </source>
</evidence>
<dbReference type="OMA" id="MEMSLWQ"/>
<dbReference type="PANTHER" id="PTHR45941">
    <property type="entry name" value="ALPHA-N-ACETYLGALACTOSAMINIDE ALPHA-2,6-SIALYLTRANSFERASE 2-LIKE-RELATED"/>
    <property type="match status" value="1"/>
</dbReference>
<reference evidence="17" key="2">
    <citation type="submission" date="2025-09" db="UniProtKB">
        <authorList>
            <consortium name="Ensembl"/>
        </authorList>
    </citation>
    <scope>IDENTIFICATION</scope>
</reference>
<keyword evidence="10" id="KW-0472">Membrane</keyword>
<keyword evidence="9" id="KW-0333">Golgi apparatus</keyword>